<protein>
    <submittedName>
        <fullName evidence="2">Uncharacterized protein</fullName>
    </submittedName>
</protein>
<feature type="compositionally biased region" description="Low complexity" evidence="1">
    <location>
        <begin position="73"/>
        <end position="87"/>
    </location>
</feature>
<dbReference type="EMBL" id="JANBUL010000147">
    <property type="protein sequence ID" value="KAJ2780205.1"/>
    <property type="molecule type" value="Genomic_DNA"/>
</dbReference>
<feature type="region of interest" description="Disordered" evidence="1">
    <location>
        <begin position="1"/>
        <end position="87"/>
    </location>
</feature>
<keyword evidence="3" id="KW-1185">Reference proteome</keyword>
<reference evidence="2" key="1">
    <citation type="submission" date="2022-07" db="EMBL/GenBank/DDBJ databases">
        <title>Phylogenomic reconstructions and comparative analyses of Kickxellomycotina fungi.</title>
        <authorList>
            <person name="Reynolds N.K."/>
            <person name="Stajich J.E."/>
            <person name="Barry K."/>
            <person name="Grigoriev I.V."/>
            <person name="Crous P."/>
            <person name="Smith M.E."/>
        </authorList>
    </citation>
    <scope>NUCLEOTIDE SEQUENCE</scope>
    <source>
        <strain evidence="2">NBRC 105414</strain>
    </source>
</reference>
<feature type="region of interest" description="Disordered" evidence="1">
    <location>
        <begin position="107"/>
        <end position="149"/>
    </location>
</feature>
<dbReference type="AlphaFoldDB" id="A0A9W8LIC8"/>
<comment type="caution">
    <text evidence="2">The sequence shown here is derived from an EMBL/GenBank/DDBJ whole genome shotgun (WGS) entry which is preliminary data.</text>
</comment>
<feature type="compositionally biased region" description="Polar residues" evidence="1">
    <location>
        <begin position="14"/>
        <end position="23"/>
    </location>
</feature>
<gene>
    <name evidence="2" type="ORF">H4R18_003599</name>
</gene>
<feature type="non-terminal residue" evidence="2">
    <location>
        <position position="1"/>
    </location>
</feature>
<sequence>HPVHAPLEARSHSAGAQSQTDSEASSDRGQSRDPAAPRSLGGIRSRAPPAAIRRYGRTTPAGEERAPPDLRGSRSSSSLGAAGVSRSEGLSLLSRLAMLTASRPNVQDMVSNRSSPRFVKRSLHHQTAPPAAEQPSASITWGRYERRYR</sequence>
<evidence type="ECO:0000313" key="2">
    <source>
        <dbReference type="EMBL" id="KAJ2780205.1"/>
    </source>
</evidence>
<dbReference type="Proteomes" id="UP001140217">
    <property type="component" value="Unassembled WGS sequence"/>
</dbReference>
<proteinExistence type="predicted"/>
<feature type="compositionally biased region" description="Basic and acidic residues" evidence="1">
    <location>
        <begin position="62"/>
        <end position="72"/>
    </location>
</feature>
<organism evidence="2 3">
    <name type="scientific">Coemansia javaensis</name>
    <dbReference type="NCBI Taxonomy" id="2761396"/>
    <lineage>
        <taxon>Eukaryota</taxon>
        <taxon>Fungi</taxon>
        <taxon>Fungi incertae sedis</taxon>
        <taxon>Zoopagomycota</taxon>
        <taxon>Kickxellomycotina</taxon>
        <taxon>Kickxellomycetes</taxon>
        <taxon>Kickxellales</taxon>
        <taxon>Kickxellaceae</taxon>
        <taxon>Coemansia</taxon>
    </lineage>
</organism>
<feature type="compositionally biased region" description="Low complexity" evidence="1">
    <location>
        <begin position="43"/>
        <end position="53"/>
    </location>
</feature>
<evidence type="ECO:0000313" key="3">
    <source>
        <dbReference type="Proteomes" id="UP001140217"/>
    </source>
</evidence>
<name>A0A9W8LIC8_9FUNG</name>
<evidence type="ECO:0000256" key="1">
    <source>
        <dbReference type="SAM" id="MobiDB-lite"/>
    </source>
</evidence>
<dbReference type="OrthoDB" id="5587759at2759"/>
<accession>A0A9W8LIC8</accession>